<protein>
    <submittedName>
        <fullName evidence="4">Norsolorinic acid keto</fullName>
    </submittedName>
</protein>
<dbReference type="VEuPathDB" id="FungiDB:AB675_11922"/>
<proteinExistence type="inferred from homology"/>
<comment type="similarity">
    <text evidence="1">Belongs to the short-chain dehydrogenases/reductases (SDR) family.</text>
</comment>
<organism evidence="4 5">
    <name type="scientific">Cyphellophora attinorum</name>
    <dbReference type="NCBI Taxonomy" id="1664694"/>
    <lineage>
        <taxon>Eukaryota</taxon>
        <taxon>Fungi</taxon>
        <taxon>Dikarya</taxon>
        <taxon>Ascomycota</taxon>
        <taxon>Pezizomycotina</taxon>
        <taxon>Eurotiomycetes</taxon>
        <taxon>Chaetothyriomycetidae</taxon>
        <taxon>Chaetothyriales</taxon>
        <taxon>Cyphellophoraceae</taxon>
        <taxon>Cyphellophora</taxon>
    </lineage>
</organism>
<comment type="caution">
    <text evidence="4">The sequence shown here is derived from an EMBL/GenBank/DDBJ whole genome shotgun (WGS) entry which is preliminary data.</text>
</comment>
<dbReference type="PANTHER" id="PTHR43544:SF7">
    <property type="entry name" value="NADB-LER2"/>
    <property type="match status" value="1"/>
</dbReference>
<dbReference type="Proteomes" id="UP000038010">
    <property type="component" value="Unassembled WGS sequence"/>
</dbReference>
<dbReference type="Gene3D" id="3.40.50.720">
    <property type="entry name" value="NAD(P)-binding Rossmann-like Domain"/>
    <property type="match status" value="1"/>
</dbReference>
<dbReference type="PANTHER" id="PTHR43544">
    <property type="entry name" value="SHORT-CHAIN DEHYDROGENASE/REDUCTASE"/>
    <property type="match status" value="1"/>
</dbReference>
<dbReference type="InterPro" id="IPR002347">
    <property type="entry name" value="SDR_fam"/>
</dbReference>
<dbReference type="SUPFAM" id="SSF51735">
    <property type="entry name" value="NAD(P)-binding Rossmann-fold domains"/>
    <property type="match status" value="1"/>
</dbReference>
<gene>
    <name evidence="4" type="ORF">AB675_11922</name>
</gene>
<dbReference type="AlphaFoldDB" id="A0A0N0NI42"/>
<dbReference type="STRING" id="1664694.A0A0N0NI42"/>
<dbReference type="GeneID" id="28732692"/>
<dbReference type="GO" id="GO:0005737">
    <property type="term" value="C:cytoplasm"/>
    <property type="evidence" value="ECO:0007669"/>
    <property type="project" value="TreeGrafter"/>
</dbReference>
<evidence type="ECO:0000256" key="2">
    <source>
        <dbReference type="ARBA" id="ARBA00022857"/>
    </source>
</evidence>
<dbReference type="InterPro" id="IPR036291">
    <property type="entry name" value="NAD(P)-bd_dom_sf"/>
</dbReference>
<evidence type="ECO:0000313" key="4">
    <source>
        <dbReference type="EMBL" id="KPI35009.1"/>
    </source>
</evidence>
<dbReference type="EMBL" id="LFJN01000046">
    <property type="protein sequence ID" value="KPI35009.1"/>
    <property type="molecule type" value="Genomic_DNA"/>
</dbReference>
<reference evidence="4 5" key="1">
    <citation type="submission" date="2015-06" db="EMBL/GenBank/DDBJ databases">
        <title>Draft genome of the ant-associated black yeast Phialophora attae CBS 131958.</title>
        <authorList>
            <person name="Moreno L.F."/>
            <person name="Stielow B.J."/>
            <person name="de Hoog S."/>
            <person name="Vicente V.A."/>
            <person name="Weiss V.A."/>
            <person name="de Vries M."/>
            <person name="Cruz L.M."/>
            <person name="Souza E.M."/>
        </authorList>
    </citation>
    <scope>NUCLEOTIDE SEQUENCE [LARGE SCALE GENOMIC DNA]</scope>
    <source>
        <strain evidence="4 5">CBS 131958</strain>
    </source>
</reference>
<evidence type="ECO:0000256" key="3">
    <source>
        <dbReference type="ARBA" id="ARBA00023002"/>
    </source>
</evidence>
<dbReference type="Pfam" id="PF00106">
    <property type="entry name" value="adh_short"/>
    <property type="match status" value="1"/>
</dbReference>
<accession>A0A0N0NI42</accession>
<dbReference type="PRINTS" id="PR00081">
    <property type="entry name" value="GDHRDH"/>
</dbReference>
<name>A0A0N0NI42_9EURO</name>
<dbReference type="GO" id="GO:0016491">
    <property type="term" value="F:oxidoreductase activity"/>
    <property type="evidence" value="ECO:0007669"/>
    <property type="project" value="UniProtKB-KW"/>
</dbReference>
<keyword evidence="5" id="KW-1185">Reference proteome</keyword>
<dbReference type="RefSeq" id="XP_017994972.1">
    <property type="nucleotide sequence ID" value="XM_018140812.1"/>
</dbReference>
<dbReference type="InterPro" id="IPR051468">
    <property type="entry name" value="Fungal_SecMetab_SDRs"/>
</dbReference>
<keyword evidence="3" id="KW-0560">Oxidoreductase</keyword>
<keyword evidence="2" id="KW-0521">NADP</keyword>
<evidence type="ECO:0000256" key="1">
    <source>
        <dbReference type="ARBA" id="ARBA00006484"/>
    </source>
</evidence>
<evidence type="ECO:0000313" key="5">
    <source>
        <dbReference type="Proteomes" id="UP000038010"/>
    </source>
</evidence>
<sequence length="244" mass="25391">MASPTVVFITGASRGIGKALTKAYLSLPDHTVVAALRTTKSPQADQLRALSVAPGTQLHLVAIENTSSTDPNAAIARLTSTDGGGITHIDIVIANSAISIGGGPLDSVDPKDLTESFNTNAVSNLILFSAARALLERSSEPKWIAVSTRPFYPYAAAYGMSKAAQNWFTQALHAGNPSLIAFAVHPGFVATDMGIGAAKGAGIALPETSPEQSAKNIIRLIDAATRECSSGKFFDADTGEEIPW</sequence>
<dbReference type="OrthoDB" id="9876299at2759"/>